<dbReference type="OrthoDB" id="34381at2"/>
<keyword evidence="2" id="KW-1185">Reference proteome</keyword>
<dbReference type="AlphaFoldDB" id="A0A399F0T2"/>
<name>A0A399F0T2_9DEIN</name>
<organism evidence="1 2">
    <name type="scientific">Calidithermus terrae</name>
    <dbReference type="NCBI Taxonomy" id="1408545"/>
    <lineage>
        <taxon>Bacteria</taxon>
        <taxon>Thermotogati</taxon>
        <taxon>Deinococcota</taxon>
        <taxon>Deinococci</taxon>
        <taxon>Thermales</taxon>
        <taxon>Thermaceae</taxon>
        <taxon>Calidithermus</taxon>
    </lineage>
</organism>
<proteinExistence type="predicted"/>
<comment type="caution">
    <text evidence="1">The sequence shown here is derived from an EMBL/GenBank/DDBJ whole genome shotgun (WGS) entry which is preliminary data.</text>
</comment>
<sequence length="103" mass="11397">MSVQKLIDTVQEAARTSQSLNIYVVGSMGKDYRSSFLTLYRGELVQFALHDRGGRAALAYLPKYEVKEVMTAPVQGTPSRDADAPSVKELLEALSKSSWVHVH</sequence>
<reference evidence="1 2" key="1">
    <citation type="submission" date="2018-08" db="EMBL/GenBank/DDBJ databases">
        <title>Meiothermus terrae DSM 26712 genome sequencing project.</title>
        <authorList>
            <person name="Da Costa M.S."/>
            <person name="Albuquerque L."/>
            <person name="Raposo P."/>
            <person name="Froufe H.J.C."/>
            <person name="Barroso C.S."/>
            <person name="Egas C."/>
        </authorList>
    </citation>
    <scope>NUCLEOTIDE SEQUENCE [LARGE SCALE GENOMIC DNA]</scope>
    <source>
        <strain evidence="1 2">DSM 26712</strain>
    </source>
</reference>
<protein>
    <submittedName>
        <fullName evidence="1">Uncharacterized protein</fullName>
    </submittedName>
</protein>
<accession>A0A399F0T2</accession>
<evidence type="ECO:0000313" key="1">
    <source>
        <dbReference type="EMBL" id="RIH88181.1"/>
    </source>
</evidence>
<dbReference type="EMBL" id="QXDL01000028">
    <property type="protein sequence ID" value="RIH88181.1"/>
    <property type="molecule type" value="Genomic_DNA"/>
</dbReference>
<evidence type="ECO:0000313" key="2">
    <source>
        <dbReference type="Proteomes" id="UP000265715"/>
    </source>
</evidence>
<dbReference type="Proteomes" id="UP000265715">
    <property type="component" value="Unassembled WGS sequence"/>
</dbReference>
<gene>
    <name evidence="1" type="ORF">Mterra_01031</name>
</gene>
<dbReference type="RefSeq" id="WP_119314208.1">
    <property type="nucleotide sequence ID" value="NZ_QXDL01000028.1"/>
</dbReference>